<gene>
    <name evidence="1" type="ORF">E1163_26470</name>
</gene>
<keyword evidence="2" id="KW-1185">Reference proteome</keyword>
<evidence type="ECO:0000313" key="1">
    <source>
        <dbReference type="EMBL" id="MTI28530.1"/>
    </source>
</evidence>
<dbReference type="RefSeq" id="WP_155176149.1">
    <property type="nucleotide sequence ID" value="NZ_BAAAFL010000012.1"/>
</dbReference>
<sequence length="60" mass="6867">MKKKINEMTAYRIKNEGSSQLKGKGIYKIIDSCNGNFGYYLWDSATGDCWDLLGNKMYTC</sequence>
<comment type="caution">
    <text evidence="1">The sequence shown here is derived from an EMBL/GenBank/DDBJ whole genome shotgun (WGS) entry which is preliminary data.</text>
</comment>
<organism evidence="1 2">
    <name type="scientific">Fulvivirga kasyanovii</name>
    <dbReference type="NCBI Taxonomy" id="396812"/>
    <lineage>
        <taxon>Bacteria</taxon>
        <taxon>Pseudomonadati</taxon>
        <taxon>Bacteroidota</taxon>
        <taxon>Cytophagia</taxon>
        <taxon>Cytophagales</taxon>
        <taxon>Fulvivirgaceae</taxon>
        <taxon>Fulvivirga</taxon>
    </lineage>
</organism>
<reference evidence="1 2" key="1">
    <citation type="submission" date="2019-02" db="EMBL/GenBank/DDBJ databases">
        <authorList>
            <person name="Goldberg S.R."/>
            <person name="Haltli B.A."/>
            <person name="Correa H."/>
            <person name="Russell K.G."/>
        </authorList>
    </citation>
    <scope>NUCLEOTIDE SEQUENCE [LARGE SCALE GENOMIC DNA]</scope>
    <source>
        <strain evidence="1 2">JCM 16186</strain>
    </source>
</reference>
<evidence type="ECO:0000313" key="2">
    <source>
        <dbReference type="Proteomes" id="UP000798808"/>
    </source>
</evidence>
<name>A0ABW9RZH7_9BACT</name>
<dbReference type="EMBL" id="SMLW01000666">
    <property type="protein sequence ID" value="MTI28530.1"/>
    <property type="molecule type" value="Genomic_DNA"/>
</dbReference>
<dbReference type="Proteomes" id="UP000798808">
    <property type="component" value="Unassembled WGS sequence"/>
</dbReference>
<protein>
    <submittedName>
        <fullName evidence="1">Uncharacterized protein</fullName>
    </submittedName>
</protein>
<accession>A0ABW9RZH7</accession>
<proteinExistence type="predicted"/>